<protein>
    <submittedName>
        <fullName evidence="2">Toxin ParE1/3/4</fullName>
    </submittedName>
</protein>
<dbReference type="Gene3D" id="3.30.2310.20">
    <property type="entry name" value="RelE-like"/>
    <property type="match status" value="1"/>
</dbReference>
<dbReference type="InterPro" id="IPR035093">
    <property type="entry name" value="RelE/ParE_toxin_dom_sf"/>
</dbReference>
<gene>
    <name evidence="2" type="ORF">SAMN05216495_1152</name>
</gene>
<evidence type="ECO:0000256" key="1">
    <source>
        <dbReference type="ARBA" id="ARBA00022649"/>
    </source>
</evidence>
<dbReference type="InterPro" id="IPR007712">
    <property type="entry name" value="RelE/ParE_toxin"/>
</dbReference>
<comment type="caution">
    <text evidence="2">The sequence shown here is derived from an EMBL/GenBank/DDBJ whole genome shotgun (WGS) entry which is preliminary data.</text>
</comment>
<dbReference type="SUPFAM" id="SSF143011">
    <property type="entry name" value="RelE-like"/>
    <property type="match status" value="1"/>
</dbReference>
<evidence type="ECO:0000313" key="3">
    <source>
        <dbReference type="Proteomes" id="UP000182379"/>
    </source>
</evidence>
<dbReference type="Pfam" id="PF05016">
    <property type="entry name" value="ParE_toxin"/>
    <property type="match status" value="1"/>
</dbReference>
<dbReference type="Proteomes" id="UP000182379">
    <property type="component" value="Unassembled WGS sequence"/>
</dbReference>
<accession>A0A1H2ZIY9</accession>
<keyword evidence="1" id="KW-1277">Toxin-antitoxin system</keyword>
<evidence type="ECO:0000313" key="2">
    <source>
        <dbReference type="EMBL" id="SDX16734.1"/>
    </source>
</evidence>
<dbReference type="RefSeq" id="WP_074707398.1">
    <property type="nucleotide sequence ID" value="NZ_FNOP01000015.1"/>
</dbReference>
<dbReference type="NCBIfam" id="TIGR02385">
    <property type="entry name" value="RelE_StbE"/>
    <property type="match status" value="1"/>
</dbReference>
<sequence>MSIQYSVTYSNEALEDLREIYTYIAEELLVPEIAKDQIHRILRGVRALNTMPSRFKRVDWEPLQSMGIHQMPVNNYVVFYLINEQSHCVMISRIYYGGRNIEDLSKDILNETE</sequence>
<reference evidence="2 3" key="1">
    <citation type="submission" date="2016-10" db="EMBL/GenBank/DDBJ databases">
        <authorList>
            <person name="Varghese N."/>
            <person name="Submissions S."/>
        </authorList>
    </citation>
    <scope>NUCLEOTIDE SEQUENCE [LARGE SCALE GENOMIC DNA]</scope>
    <source>
        <strain evidence="2 3">WCC6</strain>
    </source>
</reference>
<dbReference type="AlphaFoldDB" id="A0A1H2ZIY9"/>
<dbReference type="EMBL" id="FNOP01000015">
    <property type="protein sequence ID" value="SDX16734.1"/>
    <property type="molecule type" value="Genomic_DNA"/>
</dbReference>
<organism evidence="2 3">
    <name type="scientific">Acidaminococcus fermentans</name>
    <dbReference type="NCBI Taxonomy" id="905"/>
    <lineage>
        <taxon>Bacteria</taxon>
        <taxon>Bacillati</taxon>
        <taxon>Bacillota</taxon>
        <taxon>Negativicutes</taxon>
        <taxon>Acidaminococcales</taxon>
        <taxon>Acidaminococcaceae</taxon>
        <taxon>Acidaminococcus</taxon>
    </lineage>
</organism>
<proteinExistence type="predicted"/>
<name>A0A1H2ZIY9_ACIFE</name>